<protein>
    <submittedName>
        <fullName evidence="2">Uncharacterized protein</fullName>
    </submittedName>
</protein>
<keyword evidence="3" id="KW-1185">Reference proteome</keyword>
<sequence length="710" mass="79724">MAISMSAVVALMEAFDVLSCESSIRNIGGTVYITRESSLSFPNGLVTYCIILFFWQRILSLRGRSAMVFLDKLCIDQQNEERKERGILSLAGFLEISDSYPLVSQLFRALVVYVGARQLVEAQQAEGLTIAYALAGSRYAELGFYLGIMFRTVGQELLLFTQPRASRNPKHLHCDRRLIFDMLEQWQYYFSDDRREYASSLDSFDSHVREKLKPWILRNIGGAGAPFTLLLATTCVPPFCWTISYIPAVIKLGGAAFVVLTSLVWTCIHLHLTLPEHIGWLDCWHWLSQFADIQQVSKDLKLVSWRFSKASSVQGSQSCKSEVFPKTLPSSVKVFQGVQGSQSCKSDAFPKTSPSSVEVFQGLQLLNEKVSKDLGAANQKVFTRPHLHQWRCSKASSVQGTQSCKSEGFPKTSPSSEEVFQGLQLLNEKCPRISELQIRCFSQDLTFLSGGVPRPPVSKDLRAANQMFFPRPHLHQWRFSKASNCRMKRCPRISELQIGCFSKDLTFISGGVPRPPVSKDLRAANQKFSQDLTFISGGVQGSQSCKSDAFPKTSPSSVEVFQRKSRQSHDVQGSQLQDDGLRGHCRFPDGCASGLRLRTRQQRRSCCCRGGWRRNHLLSHACLGLRPSVDGRPAPVGSHSGRQVRQRQEPGGCITYGRWLHRQPGCWMPSHCPRWFHRCCRLRQGPVLRPAAEQVQGRQDQGLGHPAREA</sequence>
<dbReference type="Proteomes" id="UP000654075">
    <property type="component" value="Unassembled WGS sequence"/>
</dbReference>
<evidence type="ECO:0000313" key="3">
    <source>
        <dbReference type="Proteomes" id="UP000654075"/>
    </source>
</evidence>
<organism evidence="2 3">
    <name type="scientific">Polarella glacialis</name>
    <name type="common">Dinoflagellate</name>
    <dbReference type="NCBI Taxonomy" id="89957"/>
    <lineage>
        <taxon>Eukaryota</taxon>
        <taxon>Sar</taxon>
        <taxon>Alveolata</taxon>
        <taxon>Dinophyceae</taxon>
        <taxon>Suessiales</taxon>
        <taxon>Suessiaceae</taxon>
        <taxon>Polarella</taxon>
    </lineage>
</organism>
<evidence type="ECO:0000313" key="2">
    <source>
        <dbReference type="EMBL" id="CAE8626091.1"/>
    </source>
</evidence>
<dbReference type="AlphaFoldDB" id="A0A813GTE5"/>
<feature type="non-terminal residue" evidence="2">
    <location>
        <position position="710"/>
    </location>
</feature>
<evidence type="ECO:0000256" key="1">
    <source>
        <dbReference type="SAM" id="MobiDB-lite"/>
    </source>
</evidence>
<proteinExistence type="predicted"/>
<feature type="region of interest" description="Disordered" evidence="1">
    <location>
        <begin position="691"/>
        <end position="710"/>
    </location>
</feature>
<reference evidence="2" key="1">
    <citation type="submission" date="2021-02" db="EMBL/GenBank/DDBJ databases">
        <authorList>
            <person name="Dougan E. K."/>
            <person name="Rhodes N."/>
            <person name="Thang M."/>
            <person name="Chan C."/>
        </authorList>
    </citation>
    <scope>NUCLEOTIDE SEQUENCE</scope>
</reference>
<comment type="caution">
    <text evidence="2">The sequence shown here is derived from an EMBL/GenBank/DDBJ whole genome shotgun (WGS) entry which is preliminary data.</text>
</comment>
<name>A0A813GTE5_POLGL</name>
<dbReference type="EMBL" id="CAJNNV010028897">
    <property type="protein sequence ID" value="CAE8626091.1"/>
    <property type="molecule type" value="Genomic_DNA"/>
</dbReference>
<gene>
    <name evidence="2" type="ORF">PGLA1383_LOCUS43057</name>
</gene>
<accession>A0A813GTE5</accession>